<organism evidence="5 6">
    <name type="scientific">Paenibacillus harenae</name>
    <dbReference type="NCBI Taxonomy" id="306543"/>
    <lineage>
        <taxon>Bacteria</taxon>
        <taxon>Bacillati</taxon>
        <taxon>Bacillota</taxon>
        <taxon>Bacilli</taxon>
        <taxon>Bacillales</taxon>
        <taxon>Paenibacillaceae</taxon>
        <taxon>Paenibacillus</taxon>
    </lineage>
</organism>
<dbReference type="InterPro" id="IPR051210">
    <property type="entry name" value="Ub_ligase/GEF_domain"/>
</dbReference>
<dbReference type="InterPro" id="IPR000408">
    <property type="entry name" value="Reg_chr_condens"/>
</dbReference>
<evidence type="ECO:0000256" key="3">
    <source>
        <dbReference type="SAM" id="SignalP"/>
    </source>
</evidence>
<gene>
    <name evidence="5" type="ORF">J2T15_004586</name>
</gene>
<proteinExistence type="predicted"/>
<dbReference type="InterPro" id="IPR009091">
    <property type="entry name" value="RCC1/BLIP-II"/>
</dbReference>
<comment type="caution">
    <text evidence="5">The sequence shown here is derived from an EMBL/GenBank/DDBJ whole genome shotgun (WGS) entry which is preliminary data.</text>
</comment>
<evidence type="ECO:0000313" key="6">
    <source>
        <dbReference type="Proteomes" id="UP001229346"/>
    </source>
</evidence>
<feature type="signal peptide" evidence="3">
    <location>
        <begin position="1"/>
        <end position="25"/>
    </location>
</feature>
<evidence type="ECO:0000259" key="4">
    <source>
        <dbReference type="Pfam" id="PF25390"/>
    </source>
</evidence>
<dbReference type="EMBL" id="JAUSSU010000009">
    <property type="protein sequence ID" value="MDQ0115129.1"/>
    <property type="molecule type" value="Genomic_DNA"/>
</dbReference>
<dbReference type="Pfam" id="PF25390">
    <property type="entry name" value="WD40_RLD"/>
    <property type="match status" value="1"/>
</dbReference>
<dbReference type="PROSITE" id="PS50012">
    <property type="entry name" value="RCC1_3"/>
    <property type="match status" value="6"/>
</dbReference>
<reference evidence="5 6" key="1">
    <citation type="submission" date="2023-07" db="EMBL/GenBank/DDBJ databases">
        <title>Sorghum-associated microbial communities from plants grown in Nebraska, USA.</title>
        <authorList>
            <person name="Schachtman D."/>
        </authorList>
    </citation>
    <scope>NUCLEOTIDE SEQUENCE [LARGE SCALE GENOMIC DNA]</scope>
    <source>
        <strain evidence="5 6">CC482</strain>
    </source>
</reference>
<dbReference type="PANTHER" id="PTHR22870:SF408">
    <property type="entry name" value="OS09G0560450 PROTEIN"/>
    <property type="match status" value="1"/>
</dbReference>
<evidence type="ECO:0000256" key="2">
    <source>
        <dbReference type="SAM" id="MobiDB-lite"/>
    </source>
</evidence>
<feature type="chain" id="PRO_5045449341" evidence="3">
    <location>
        <begin position="26"/>
        <end position="353"/>
    </location>
</feature>
<dbReference type="PANTHER" id="PTHR22870">
    <property type="entry name" value="REGULATOR OF CHROMOSOME CONDENSATION"/>
    <property type="match status" value="1"/>
</dbReference>
<dbReference type="Proteomes" id="UP001229346">
    <property type="component" value="Unassembled WGS sequence"/>
</dbReference>
<dbReference type="SUPFAM" id="SSF50985">
    <property type="entry name" value="RCC1/BLIP-II"/>
    <property type="match status" value="1"/>
</dbReference>
<evidence type="ECO:0000313" key="5">
    <source>
        <dbReference type="EMBL" id="MDQ0115129.1"/>
    </source>
</evidence>
<feature type="compositionally biased region" description="Polar residues" evidence="2">
    <location>
        <begin position="335"/>
        <end position="353"/>
    </location>
</feature>
<dbReference type="InterPro" id="IPR058923">
    <property type="entry name" value="RCC1-like_dom"/>
</dbReference>
<dbReference type="PRINTS" id="PR00633">
    <property type="entry name" value="RCCNDNSATION"/>
</dbReference>
<dbReference type="Gene3D" id="2.130.10.30">
    <property type="entry name" value="Regulator of chromosome condensation 1/beta-lactamase-inhibitor protein II"/>
    <property type="match status" value="2"/>
</dbReference>
<name>A0ABT9U667_PAEHA</name>
<keyword evidence="3" id="KW-0732">Signal</keyword>
<sequence>MRRRFMLLVCGFLLLTLLLPFQAAAAEVGSAVAAESSNSGVTMVVGGVTHTLALKQDGTVWAWGENILAQLGDGSTTNRSSPVQVTELDSVIAVAAGSAHSLALKSDGTVWAWGNNSNGQLGIGRTTLPSASPVQVTNLSSVVAIASGSHHNFAIKSDGTVWAWGGNWNGQLGDGSTTERYTPVQVQGLSSVIDVTAGAYHSLAIKSDGTVWAWGNNDYGQDGVPGGLTLHDGTSLVTTYRHTPVQVQGLSSVIDVAAGYAHSLALNSDGTVWAWGFNGGGQLGDGSTTNRSSPVQVTELDSVSAIAAGSSHTLALKSDGTIWAWGFNGGGQLGDGSTTNRSSPVQVTELDSV</sequence>
<dbReference type="PROSITE" id="PS00626">
    <property type="entry name" value="RCC1_2"/>
    <property type="match status" value="2"/>
</dbReference>
<dbReference type="Pfam" id="PF00415">
    <property type="entry name" value="RCC1"/>
    <property type="match status" value="3"/>
</dbReference>
<feature type="domain" description="RCC1-like" evidence="4">
    <location>
        <begin position="39"/>
        <end position="198"/>
    </location>
</feature>
<feature type="region of interest" description="Disordered" evidence="2">
    <location>
        <begin position="333"/>
        <end position="353"/>
    </location>
</feature>
<protein>
    <submittedName>
        <fullName evidence="5">Alpha-tubulin suppressor-like RCC1 family protein</fullName>
    </submittedName>
</protein>
<accession>A0ABT9U667</accession>
<evidence type="ECO:0000256" key="1">
    <source>
        <dbReference type="ARBA" id="ARBA00022737"/>
    </source>
</evidence>
<dbReference type="RefSeq" id="WP_373459712.1">
    <property type="nucleotide sequence ID" value="NZ_JAUSSU010000009.1"/>
</dbReference>
<keyword evidence="1" id="KW-0677">Repeat</keyword>
<feature type="non-terminal residue" evidence="5">
    <location>
        <position position="353"/>
    </location>
</feature>
<keyword evidence="6" id="KW-1185">Reference proteome</keyword>